<evidence type="ECO:0000313" key="1">
    <source>
        <dbReference type="EMBL" id="CAL1300303.1"/>
    </source>
</evidence>
<protein>
    <submittedName>
        <fullName evidence="1">Uncharacterized protein</fullName>
    </submittedName>
</protein>
<dbReference type="AlphaFoldDB" id="A0AAV2BY69"/>
<comment type="caution">
    <text evidence="1">The sequence shown here is derived from an EMBL/GenBank/DDBJ whole genome shotgun (WGS) entry which is preliminary data.</text>
</comment>
<keyword evidence="2" id="KW-1185">Reference proteome</keyword>
<dbReference type="Proteomes" id="UP001497382">
    <property type="component" value="Unassembled WGS sequence"/>
</dbReference>
<dbReference type="EMBL" id="CAXIEN010000547">
    <property type="protein sequence ID" value="CAL1300303.1"/>
    <property type="molecule type" value="Genomic_DNA"/>
</dbReference>
<sequence length="52" mass="5914">MASRKRSFGEVLFDDDYLSDSEICGPLTQDFFQLTQYFLDLPSQVGCGMEVI</sequence>
<organism evidence="1 2">
    <name type="scientific">Larinioides sclopetarius</name>
    <dbReference type="NCBI Taxonomy" id="280406"/>
    <lineage>
        <taxon>Eukaryota</taxon>
        <taxon>Metazoa</taxon>
        <taxon>Ecdysozoa</taxon>
        <taxon>Arthropoda</taxon>
        <taxon>Chelicerata</taxon>
        <taxon>Arachnida</taxon>
        <taxon>Araneae</taxon>
        <taxon>Araneomorphae</taxon>
        <taxon>Entelegynae</taxon>
        <taxon>Araneoidea</taxon>
        <taxon>Araneidae</taxon>
        <taxon>Larinioides</taxon>
    </lineage>
</organism>
<proteinExistence type="predicted"/>
<name>A0AAV2BY69_9ARAC</name>
<evidence type="ECO:0000313" key="2">
    <source>
        <dbReference type="Proteomes" id="UP001497382"/>
    </source>
</evidence>
<accession>A0AAV2BY69</accession>
<gene>
    <name evidence="1" type="ORF">LARSCL_LOCUS21874</name>
</gene>
<reference evidence="1 2" key="1">
    <citation type="submission" date="2024-04" db="EMBL/GenBank/DDBJ databases">
        <authorList>
            <person name="Rising A."/>
            <person name="Reimegard J."/>
            <person name="Sonavane S."/>
            <person name="Akerstrom W."/>
            <person name="Nylinder S."/>
            <person name="Hedman E."/>
            <person name="Kallberg Y."/>
        </authorList>
    </citation>
    <scope>NUCLEOTIDE SEQUENCE [LARGE SCALE GENOMIC DNA]</scope>
</reference>